<dbReference type="EMBL" id="RJVG01000006">
    <property type="protein sequence ID" value="ROR27452.1"/>
    <property type="molecule type" value="Genomic_DNA"/>
</dbReference>
<sequence>MNEYTIQSLNIMWQGMFGIFTVIILIMLVVIILTRMTNKK</sequence>
<dbReference type="Proteomes" id="UP000273083">
    <property type="component" value="Unassembled WGS sequence"/>
</dbReference>
<dbReference type="AlphaFoldDB" id="A0A3N1XQU1"/>
<proteinExistence type="predicted"/>
<comment type="caution">
    <text evidence="2">The sequence shown here is derived from an EMBL/GenBank/DDBJ whole genome shotgun (WGS) entry which is preliminary data.</text>
</comment>
<dbReference type="RefSeq" id="WP_123609698.1">
    <property type="nucleotide sequence ID" value="NZ_RJVG01000006.1"/>
</dbReference>
<keyword evidence="1" id="KW-0472">Membrane</keyword>
<name>A0A3N1XQU1_9FIRM</name>
<organism evidence="2 3">
    <name type="scientific">Mobilisporobacter senegalensis</name>
    <dbReference type="NCBI Taxonomy" id="1329262"/>
    <lineage>
        <taxon>Bacteria</taxon>
        <taxon>Bacillati</taxon>
        <taxon>Bacillota</taxon>
        <taxon>Clostridia</taxon>
        <taxon>Lachnospirales</taxon>
        <taxon>Lachnospiraceae</taxon>
        <taxon>Mobilisporobacter</taxon>
    </lineage>
</organism>
<evidence type="ECO:0000256" key="1">
    <source>
        <dbReference type="SAM" id="Phobius"/>
    </source>
</evidence>
<accession>A0A3N1XQU1</accession>
<gene>
    <name evidence="2" type="ORF">EDD66_106149</name>
</gene>
<evidence type="ECO:0000313" key="3">
    <source>
        <dbReference type="Proteomes" id="UP000273083"/>
    </source>
</evidence>
<evidence type="ECO:0000313" key="2">
    <source>
        <dbReference type="EMBL" id="ROR27452.1"/>
    </source>
</evidence>
<keyword evidence="3" id="KW-1185">Reference proteome</keyword>
<reference evidence="2 3" key="1">
    <citation type="submission" date="2018-11" db="EMBL/GenBank/DDBJ databases">
        <title>Genomic Encyclopedia of Type Strains, Phase IV (KMG-IV): sequencing the most valuable type-strain genomes for metagenomic binning, comparative biology and taxonomic classification.</title>
        <authorList>
            <person name="Goeker M."/>
        </authorList>
    </citation>
    <scope>NUCLEOTIDE SEQUENCE [LARGE SCALE GENOMIC DNA]</scope>
    <source>
        <strain evidence="2 3">DSM 26537</strain>
    </source>
</reference>
<keyword evidence="1" id="KW-0812">Transmembrane</keyword>
<feature type="transmembrane region" description="Helical" evidence="1">
    <location>
        <begin position="12"/>
        <end position="34"/>
    </location>
</feature>
<protein>
    <submittedName>
        <fullName evidence="2">Uncharacterized protein</fullName>
    </submittedName>
</protein>
<keyword evidence="1" id="KW-1133">Transmembrane helix</keyword>